<dbReference type="EMBL" id="CAJZ01000108">
    <property type="protein sequence ID" value="CCI83487.1"/>
    <property type="molecule type" value="Genomic_DNA"/>
</dbReference>
<dbReference type="GO" id="GO:0003855">
    <property type="term" value="F:3-dehydroquinate dehydratase activity"/>
    <property type="evidence" value="ECO:0007669"/>
    <property type="project" value="UniProtKB-UniRule"/>
</dbReference>
<comment type="similarity">
    <text evidence="3 8">Belongs to the type-II 3-dehydroquinase family.</text>
</comment>
<dbReference type="CDD" id="cd00466">
    <property type="entry name" value="DHQase_II"/>
    <property type="match status" value="1"/>
</dbReference>
<dbReference type="PROSITE" id="PS01029">
    <property type="entry name" value="DEHYDROQUINASE_II"/>
    <property type="match status" value="1"/>
</dbReference>
<evidence type="ECO:0000256" key="10">
    <source>
        <dbReference type="PIRSR" id="PIRSR001399-2"/>
    </source>
</evidence>
<dbReference type="PANTHER" id="PTHR21272">
    <property type="entry name" value="CATABOLIC 3-DEHYDROQUINASE"/>
    <property type="match status" value="1"/>
</dbReference>
<dbReference type="InterPro" id="IPR036441">
    <property type="entry name" value="DHquinase_II_sf"/>
</dbReference>
<gene>
    <name evidence="13" type="primary">aroD</name>
    <name evidence="8" type="synonym">aroQ</name>
    <name evidence="13" type="ORF">BN46_0755</name>
    <name evidence="14" type="ORF">HMPREF9719_00750</name>
</gene>
<evidence type="ECO:0000256" key="11">
    <source>
        <dbReference type="PIRSR" id="PIRSR001399-3"/>
    </source>
</evidence>
<keyword evidence="12" id="KW-0472">Membrane</keyword>
<comment type="caution">
    <text evidence="13">The sequence shown here is derived from an EMBL/GenBank/DDBJ whole genome shotgun (WGS) entry which is preliminary data.</text>
</comment>
<dbReference type="GO" id="GO:0019631">
    <property type="term" value="P:quinate catabolic process"/>
    <property type="evidence" value="ECO:0007669"/>
    <property type="project" value="TreeGrafter"/>
</dbReference>
<evidence type="ECO:0000256" key="2">
    <source>
        <dbReference type="ARBA" id="ARBA00004902"/>
    </source>
</evidence>
<feature type="site" description="Transition state stabilizer" evidence="8 11">
    <location>
        <position position="22"/>
    </location>
</feature>
<evidence type="ECO:0000256" key="12">
    <source>
        <dbReference type="SAM" id="Phobius"/>
    </source>
</evidence>
<reference evidence="14 15" key="2">
    <citation type="submission" date="2012-08" db="EMBL/GenBank/DDBJ databases">
        <title>The Genome Sequence of Turicella otitidis ATCC 51513.</title>
        <authorList>
            <consortium name="The Broad Institute Genome Sequencing Platform"/>
            <person name="Earl A."/>
            <person name="Ward D."/>
            <person name="Feldgarden M."/>
            <person name="Gevers D."/>
            <person name="Huys G."/>
            <person name="Walker B."/>
            <person name="Young S.K."/>
            <person name="Zeng Q."/>
            <person name="Gargeya S."/>
            <person name="Fitzgerald M."/>
            <person name="Haas B."/>
            <person name="Abouelleil A."/>
            <person name="Alvarado L."/>
            <person name="Arachchi H.M."/>
            <person name="Berlin A.M."/>
            <person name="Chapman S.B."/>
            <person name="Goldberg J."/>
            <person name="Griggs A."/>
            <person name="Gujja S."/>
            <person name="Hansen M."/>
            <person name="Howarth C."/>
            <person name="Imamovic A."/>
            <person name="Larimer J."/>
            <person name="McCowen C."/>
            <person name="Montmayeur A."/>
            <person name="Murphy C."/>
            <person name="Neiman D."/>
            <person name="Pearson M."/>
            <person name="Priest M."/>
            <person name="Roberts A."/>
            <person name="Saif S."/>
            <person name="Shea T."/>
            <person name="Sisk P."/>
            <person name="Sykes S."/>
            <person name="Wortman J."/>
            <person name="Nusbaum C."/>
            <person name="Birren B."/>
        </authorList>
    </citation>
    <scope>NUCLEOTIDE SEQUENCE [LARGE SCALE GENOMIC DNA]</scope>
    <source>
        <strain evidence="14 15">ATCC 51513</strain>
    </source>
</reference>
<evidence type="ECO:0000313" key="16">
    <source>
        <dbReference type="Proteomes" id="UP000011016"/>
    </source>
</evidence>
<comment type="subunit">
    <text evidence="4 8">Homododecamer.</text>
</comment>
<evidence type="ECO:0000313" key="14">
    <source>
        <dbReference type="EMBL" id="EJZ82333.1"/>
    </source>
</evidence>
<keyword evidence="6 8" id="KW-0057">Aromatic amino acid biosynthesis</keyword>
<dbReference type="NCBIfam" id="TIGR01088">
    <property type="entry name" value="aroQ"/>
    <property type="match status" value="1"/>
</dbReference>
<dbReference type="UniPathway" id="UPA00053">
    <property type="reaction ID" value="UER00086"/>
</dbReference>
<feature type="binding site" evidence="8 10">
    <location>
        <position position="91"/>
    </location>
    <ligand>
        <name>substrate</name>
    </ligand>
</feature>
<dbReference type="STRING" id="29321.AAV33_02205"/>
<dbReference type="Proteomes" id="UP000011016">
    <property type="component" value="Unassembled WGS sequence"/>
</dbReference>
<name>I7L8Z4_9CORY</name>
<feature type="binding site" evidence="8 10">
    <location>
        <position position="84"/>
    </location>
    <ligand>
        <name>substrate</name>
    </ligand>
</feature>
<dbReference type="PANTHER" id="PTHR21272:SF3">
    <property type="entry name" value="CATABOLIC 3-DEHYDROQUINASE"/>
    <property type="match status" value="1"/>
</dbReference>
<evidence type="ECO:0000256" key="4">
    <source>
        <dbReference type="ARBA" id="ARBA00011193"/>
    </source>
</evidence>
<reference evidence="13 16" key="1">
    <citation type="journal article" date="2012" name="J. Bacteriol.">
        <title>Draft Genome Sequence of Turicella otitidis ATCC 51513, Isolated from Middle Ear Fluid from a Child with Otitis Media.</title>
        <authorList>
            <person name="Brinkrolf K."/>
            <person name="Schneider J."/>
            <person name="Knecht M."/>
            <person name="Ruckert C."/>
            <person name="Tauch A."/>
        </authorList>
    </citation>
    <scope>NUCLEOTIDE SEQUENCE [LARGE SCALE GENOMIC DNA]</scope>
    <source>
        <strain evidence="13 16">ATCC 51513</strain>
    </source>
</reference>
<evidence type="ECO:0000256" key="5">
    <source>
        <dbReference type="ARBA" id="ARBA00012060"/>
    </source>
</evidence>
<feature type="binding site" evidence="8 10">
    <location>
        <position position="78"/>
    </location>
    <ligand>
        <name>substrate</name>
    </ligand>
</feature>
<dbReference type="NCBIfam" id="NF003806">
    <property type="entry name" value="PRK05395.1-3"/>
    <property type="match status" value="1"/>
</dbReference>
<comment type="pathway">
    <text evidence="2 8">Metabolic intermediate biosynthesis; chorismate biosynthesis; chorismate from D-erythrose 4-phosphate and phosphoenolpyruvate: step 3/7.</text>
</comment>
<dbReference type="InterPro" id="IPR001874">
    <property type="entry name" value="DHquinase_II"/>
</dbReference>
<feature type="transmembrane region" description="Helical" evidence="12">
    <location>
        <begin position="126"/>
        <end position="146"/>
    </location>
</feature>
<dbReference type="GO" id="GO:0009423">
    <property type="term" value="P:chorismate biosynthetic process"/>
    <property type="evidence" value="ECO:0007669"/>
    <property type="project" value="UniProtKB-UniRule"/>
</dbReference>
<evidence type="ECO:0000256" key="9">
    <source>
        <dbReference type="PIRSR" id="PIRSR001399-1"/>
    </source>
</evidence>
<keyword evidence="8" id="KW-0028">Amino-acid biosynthesis</keyword>
<dbReference type="HOGENOM" id="CLU_090968_2_0_11"/>
<proteinExistence type="inferred from homology"/>
<feature type="active site" description="Proton acceptor" evidence="8 9">
    <location>
        <position position="27"/>
    </location>
</feature>
<feature type="active site" description="Proton donor" evidence="8 9">
    <location>
        <position position="106"/>
    </location>
</feature>
<dbReference type="Pfam" id="PF01220">
    <property type="entry name" value="DHquinase_II"/>
    <property type="match status" value="1"/>
</dbReference>
<dbReference type="RefSeq" id="WP_004600640.1">
    <property type="nucleotide sequence ID" value="NZ_HF541866.1"/>
</dbReference>
<comment type="catalytic activity">
    <reaction evidence="1 8">
        <text>3-dehydroquinate = 3-dehydroshikimate + H2O</text>
        <dbReference type="Rhea" id="RHEA:21096"/>
        <dbReference type="ChEBI" id="CHEBI:15377"/>
        <dbReference type="ChEBI" id="CHEBI:16630"/>
        <dbReference type="ChEBI" id="CHEBI:32364"/>
        <dbReference type="EC" id="4.2.1.10"/>
    </reaction>
</comment>
<evidence type="ECO:0000256" key="8">
    <source>
        <dbReference type="HAMAP-Rule" id="MF_00169"/>
    </source>
</evidence>
<dbReference type="HAMAP" id="MF_00169">
    <property type="entry name" value="AroQ"/>
    <property type="match status" value="1"/>
</dbReference>
<keyword evidence="12" id="KW-0812">Transmembrane</keyword>
<dbReference type="GO" id="GO:0008652">
    <property type="term" value="P:amino acid biosynthetic process"/>
    <property type="evidence" value="ECO:0007669"/>
    <property type="project" value="UniProtKB-KW"/>
</dbReference>
<protein>
    <recommendedName>
        <fullName evidence="5 8">3-dehydroquinate dehydratase</fullName>
        <shortName evidence="8">3-dehydroquinase</shortName>
        <ecNumber evidence="5 8">4.2.1.10</ecNumber>
    </recommendedName>
    <alternativeName>
        <fullName evidence="8">Type II DHQase</fullName>
    </alternativeName>
</protein>
<dbReference type="AlphaFoldDB" id="I7L8Z4"/>
<feature type="binding site" evidence="8 10">
    <location>
        <begin position="107"/>
        <end position="108"/>
    </location>
    <ligand>
        <name>substrate</name>
    </ligand>
</feature>
<feature type="binding site" evidence="8 10">
    <location>
        <position position="117"/>
    </location>
    <ligand>
        <name>substrate</name>
    </ligand>
</feature>
<dbReference type="eggNOG" id="COG0757">
    <property type="taxonomic scope" value="Bacteria"/>
</dbReference>
<dbReference type="PATRIC" id="fig|883169.3.peg.718"/>
<evidence type="ECO:0000256" key="1">
    <source>
        <dbReference type="ARBA" id="ARBA00001864"/>
    </source>
</evidence>
<dbReference type="NCBIfam" id="NF003807">
    <property type="entry name" value="PRK05395.1-4"/>
    <property type="match status" value="1"/>
</dbReference>
<dbReference type="OrthoDB" id="9790793at2"/>
<dbReference type="Proteomes" id="UP000006078">
    <property type="component" value="Unassembled WGS sequence"/>
</dbReference>
<keyword evidence="15" id="KW-1185">Reference proteome</keyword>
<evidence type="ECO:0000256" key="3">
    <source>
        <dbReference type="ARBA" id="ARBA00011037"/>
    </source>
</evidence>
<comment type="function">
    <text evidence="8">Catalyzes a trans-dehydration via an enolate intermediate.</text>
</comment>
<dbReference type="NCBIfam" id="NF003805">
    <property type="entry name" value="PRK05395.1-2"/>
    <property type="match status" value="1"/>
</dbReference>
<dbReference type="PIRSF" id="PIRSF001399">
    <property type="entry name" value="DHquinase_II"/>
    <property type="match status" value="1"/>
</dbReference>
<dbReference type="GO" id="GO:0009073">
    <property type="term" value="P:aromatic amino acid family biosynthetic process"/>
    <property type="evidence" value="ECO:0007669"/>
    <property type="project" value="UniProtKB-KW"/>
</dbReference>
<dbReference type="EC" id="4.2.1.10" evidence="5 8"/>
<evidence type="ECO:0000313" key="15">
    <source>
        <dbReference type="Proteomes" id="UP000006078"/>
    </source>
</evidence>
<keyword evidence="12" id="KW-1133">Transmembrane helix</keyword>
<keyword evidence="7 8" id="KW-0456">Lyase</keyword>
<dbReference type="EMBL" id="AHAE01000034">
    <property type="protein sequence ID" value="EJZ82333.1"/>
    <property type="molecule type" value="Genomic_DNA"/>
</dbReference>
<accession>I7L8Z4</accession>
<sequence>MPATPAGILVINGPNLDRLGKREPAVYGTETLADIENKIAGRAAERGLAVEFRQSNKEGELVEYAHEAADLGYAVIVNAGAYTHTSIALRDALAEVADGPGFVEVHISNVYAREPFRHRSYLSDRALGVVAGLGSFGYLAAVDFLAGGR</sequence>
<dbReference type="InterPro" id="IPR018509">
    <property type="entry name" value="DHquinase_II_CS"/>
</dbReference>
<evidence type="ECO:0000256" key="7">
    <source>
        <dbReference type="ARBA" id="ARBA00023239"/>
    </source>
</evidence>
<evidence type="ECO:0000313" key="13">
    <source>
        <dbReference type="EMBL" id="CCI83487.1"/>
    </source>
</evidence>
<dbReference type="Gene3D" id="3.40.50.9100">
    <property type="entry name" value="Dehydroquinase, class II"/>
    <property type="match status" value="1"/>
</dbReference>
<dbReference type="SUPFAM" id="SSF52304">
    <property type="entry name" value="Type II 3-dehydroquinate dehydratase"/>
    <property type="match status" value="1"/>
</dbReference>
<evidence type="ECO:0000256" key="6">
    <source>
        <dbReference type="ARBA" id="ARBA00023141"/>
    </source>
</evidence>
<organism evidence="13 16">
    <name type="scientific">Corynebacterium otitidis ATCC 51513</name>
    <dbReference type="NCBI Taxonomy" id="883169"/>
    <lineage>
        <taxon>Bacteria</taxon>
        <taxon>Bacillati</taxon>
        <taxon>Actinomycetota</taxon>
        <taxon>Actinomycetes</taxon>
        <taxon>Mycobacteriales</taxon>
        <taxon>Corynebacteriaceae</taxon>
        <taxon>Corynebacterium</taxon>
    </lineage>
</organism>